<evidence type="ECO:0000256" key="8">
    <source>
        <dbReference type="SAM" id="MobiDB-lite"/>
    </source>
</evidence>
<dbReference type="InterPro" id="IPR000515">
    <property type="entry name" value="MetI-like"/>
</dbReference>
<gene>
    <name evidence="10" type="ORF">M1O15_06130</name>
</gene>
<evidence type="ECO:0000256" key="1">
    <source>
        <dbReference type="ARBA" id="ARBA00004651"/>
    </source>
</evidence>
<dbReference type="PROSITE" id="PS50928">
    <property type="entry name" value="ABC_TM1"/>
    <property type="match status" value="1"/>
</dbReference>
<accession>A0ABT0I6M2</accession>
<feature type="transmembrane region" description="Helical" evidence="7">
    <location>
        <begin position="58"/>
        <end position="79"/>
    </location>
</feature>
<feature type="domain" description="ABC transmembrane type-1" evidence="9">
    <location>
        <begin position="121"/>
        <end position="311"/>
    </location>
</feature>
<feature type="compositionally biased region" description="Low complexity" evidence="8">
    <location>
        <begin position="12"/>
        <end position="24"/>
    </location>
</feature>
<evidence type="ECO:0000256" key="3">
    <source>
        <dbReference type="ARBA" id="ARBA00022475"/>
    </source>
</evidence>
<keyword evidence="2 7" id="KW-0813">Transport</keyword>
<feature type="region of interest" description="Disordered" evidence="8">
    <location>
        <begin position="12"/>
        <end position="52"/>
    </location>
</feature>
<proteinExistence type="inferred from homology"/>
<dbReference type="EMBL" id="JALPTH010000004">
    <property type="protein sequence ID" value="MCK8676976.1"/>
    <property type="molecule type" value="Genomic_DNA"/>
</dbReference>
<evidence type="ECO:0000313" key="10">
    <source>
        <dbReference type="EMBL" id="MCK8676976.1"/>
    </source>
</evidence>
<keyword evidence="3" id="KW-1003">Cell membrane</keyword>
<feature type="transmembrane region" description="Helical" evidence="7">
    <location>
        <begin position="190"/>
        <end position="211"/>
    </location>
</feature>
<dbReference type="SUPFAM" id="SSF161098">
    <property type="entry name" value="MetI-like"/>
    <property type="match status" value="1"/>
</dbReference>
<sequence>MSAIDTAGIARAEAAGPAGSAPNGPRHRAGGGGESRSQRPPSSARRENRRETTFTSRAAVTALLGLSACYFLFPLWWLLVSATKPFGEQFSGSGLWFDGFDLFGNIARLGAQDGGIFWRWMLNSLLYCGAGALLGTAFSALAGYALAKFDFPGRGAVFGLVLAAVLVPKVLFTLPLYLMFSGAGLIDNPLAVLLPSAVSPFGVYLARVFAAQSIPDEVLEAGRLDGAGELRIFRSLGVRMMLPALVTIFLFQFVEIWNNYLLPAMVLGDDRLQPVTVGLVGWNASHVAVPPPLVVIGSLVSIVPLLIAFLALQRFWRAGMTAGAVK</sequence>
<feature type="transmembrane region" description="Helical" evidence="7">
    <location>
        <begin position="232"/>
        <end position="254"/>
    </location>
</feature>
<keyword evidence="6 7" id="KW-0472">Membrane</keyword>
<evidence type="ECO:0000313" key="11">
    <source>
        <dbReference type="Proteomes" id="UP001522868"/>
    </source>
</evidence>
<dbReference type="PANTHER" id="PTHR43744:SF12">
    <property type="entry name" value="ABC TRANSPORTER PERMEASE PROTEIN MG189-RELATED"/>
    <property type="match status" value="1"/>
</dbReference>
<comment type="similarity">
    <text evidence="7">Belongs to the binding-protein-dependent transport system permease family.</text>
</comment>
<keyword evidence="5 7" id="KW-1133">Transmembrane helix</keyword>
<comment type="caution">
    <text evidence="10">The sequence shown here is derived from an EMBL/GenBank/DDBJ whole genome shotgun (WGS) entry which is preliminary data.</text>
</comment>
<keyword evidence="4 7" id="KW-0812">Transmembrane</keyword>
<dbReference type="Proteomes" id="UP001522868">
    <property type="component" value="Unassembled WGS sequence"/>
</dbReference>
<evidence type="ECO:0000256" key="5">
    <source>
        <dbReference type="ARBA" id="ARBA00022989"/>
    </source>
</evidence>
<organism evidence="10 11">
    <name type="scientific">Streptomyces lichenis</name>
    <dbReference type="NCBI Taxonomy" id="2306967"/>
    <lineage>
        <taxon>Bacteria</taxon>
        <taxon>Bacillati</taxon>
        <taxon>Actinomycetota</taxon>
        <taxon>Actinomycetes</taxon>
        <taxon>Kitasatosporales</taxon>
        <taxon>Streptomycetaceae</taxon>
        <taxon>Streptomyces</taxon>
    </lineage>
</organism>
<dbReference type="RefSeq" id="WP_248632196.1">
    <property type="nucleotide sequence ID" value="NZ_JALPTH010000004.1"/>
</dbReference>
<evidence type="ECO:0000256" key="7">
    <source>
        <dbReference type="RuleBase" id="RU363032"/>
    </source>
</evidence>
<feature type="transmembrane region" description="Helical" evidence="7">
    <location>
        <begin position="293"/>
        <end position="312"/>
    </location>
</feature>
<name>A0ABT0I6M2_9ACTN</name>
<evidence type="ECO:0000256" key="2">
    <source>
        <dbReference type="ARBA" id="ARBA00022448"/>
    </source>
</evidence>
<dbReference type="Gene3D" id="1.10.3720.10">
    <property type="entry name" value="MetI-like"/>
    <property type="match status" value="1"/>
</dbReference>
<reference evidence="10 11" key="1">
    <citation type="submission" date="2022-04" db="EMBL/GenBank/DDBJ databases">
        <title>Streptomyces sp. nov. LCR6-01 isolated from Lichen of Dirinaria sp.</title>
        <authorList>
            <person name="Kanchanasin P."/>
            <person name="Tanasupawat S."/>
            <person name="Phongsopitanun W."/>
        </authorList>
    </citation>
    <scope>NUCLEOTIDE SEQUENCE [LARGE SCALE GENOMIC DNA]</scope>
    <source>
        <strain evidence="10 11">LCR6-01</strain>
    </source>
</reference>
<keyword evidence="11" id="KW-1185">Reference proteome</keyword>
<evidence type="ECO:0000256" key="6">
    <source>
        <dbReference type="ARBA" id="ARBA00023136"/>
    </source>
</evidence>
<dbReference type="CDD" id="cd06261">
    <property type="entry name" value="TM_PBP2"/>
    <property type="match status" value="1"/>
</dbReference>
<dbReference type="Pfam" id="PF00528">
    <property type="entry name" value="BPD_transp_1"/>
    <property type="match status" value="1"/>
</dbReference>
<feature type="transmembrane region" description="Helical" evidence="7">
    <location>
        <begin position="124"/>
        <end position="145"/>
    </location>
</feature>
<dbReference type="InterPro" id="IPR035906">
    <property type="entry name" value="MetI-like_sf"/>
</dbReference>
<evidence type="ECO:0000259" key="9">
    <source>
        <dbReference type="PROSITE" id="PS50928"/>
    </source>
</evidence>
<dbReference type="PANTHER" id="PTHR43744">
    <property type="entry name" value="ABC TRANSPORTER PERMEASE PROTEIN MG189-RELATED-RELATED"/>
    <property type="match status" value="1"/>
</dbReference>
<feature type="transmembrane region" description="Helical" evidence="7">
    <location>
        <begin position="157"/>
        <end position="178"/>
    </location>
</feature>
<evidence type="ECO:0000256" key="4">
    <source>
        <dbReference type="ARBA" id="ARBA00022692"/>
    </source>
</evidence>
<protein>
    <submittedName>
        <fullName evidence="10">Carbohydrate ABC transporter permease</fullName>
    </submittedName>
</protein>
<comment type="subcellular location">
    <subcellularLocation>
        <location evidence="1 7">Cell membrane</location>
        <topology evidence="1 7">Multi-pass membrane protein</topology>
    </subcellularLocation>
</comment>